<evidence type="ECO:0000256" key="6">
    <source>
        <dbReference type="ARBA" id="ARBA00022840"/>
    </source>
</evidence>
<dbReference type="Proteomes" id="UP000284416">
    <property type="component" value="Unassembled WGS sequence"/>
</dbReference>
<dbReference type="GO" id="GO:0005886">
    <property type="term" value="C:plasma membrane"/>
    <property type="evidence" value="ECO:0007669"/>
    <property type="project" value="UniProtKB-SubCell"/>
</dbReference>
<dbReference type="NCBIfam" id="TIGR02868">
    <property type="entry name" value="CydC"/>
    <property type="match status" value="1"/>
</dbReference>
<dbReference type="InterPro" id="IPR003439">
    <property type="entry name" value="ABC_transporter-like_ATP-bd"/>
</dbReference>
<evidence type="ECO:0000256" key="2">
    <source>
        <dbReference type="ARBA" id="ARBA00022448"/>
    </source>
</evidence>
<reference evidence="12 13" key="1">
    <citation type="journal article" date="2017" name="Int. J. Syst. Evol. Microbiol.">
        <title>Bacillus notoginsengisoli sp. nov., a novel bacterium isolated from the rhizosphere of Panax notoginseng.</title>
        <authorList>
            <person name="Zhang M.Y."/>
            <person name="Cheng J."/>
            <person name="Cai Y."/>
            <person name="Zhang T.Y."/>
            <person name="Wu Y.Y."/>
            <person name="Manikprabhu D."/>
            <person name="Li W.J."/>
            <person name="Zhang Y.X."/>
        </authorList>
    </citation>
    <scope>NUCLEOTIDE SEQUENCE [LARGE SCALE GENOMIC DNA]</scope>
    <source>
        <strain evidence="12 13">JCM 30743</strain>
    </source>
</reference>
<proteinExistence type="predicted"/>
<dbReference type="OrthoDB" id="9802264at2"/>
<comment type="subcellular location">
    <subcellularLocation>
        <location evidence="1">Cell membrane</location>
        <topology evidence="1">Multi-pass membrane protein</topology>
    </subcellularLocation>
</comment>
<dbReference type="InterPro" id="IPR039421">
    <property type="entry name" value="Type_1_exporter"/>
</dbReference>
<dbReference type="PROSITE" id="PS00211">
    <property type="entry name" value="ABC_TRANSPORTER_1"/>
    <property type="match status" value="1"/>
</dbReference>
<evidence type="ECO:0000256" key="5">
    <source>
        <dbReference type="ARBA" id="ARBA00022741"/>
    </source>
</evidence>
<dbReference type="EMBL" id="QWEG01000001">
    <property type="protein sequence ID" value="RHW43257.1"/>
    <property type="molecule type" value="Genomic_DNA"/>
</dbReference>
<dbReference type="InterPro" id="IPR003593">
    <property type="entry name" value="AAA+_ATPase"/>
</dbReference>
<dbReference type="FunFam" id="3.40.50.300:FF:000221">
    <property type="entry name" value="Multidrug ABC transporter ATP-binding protein"/>
    <property type="match status" value="1"/>
</dbReference>
<name>A0A417YZE8_9BACI</name>
<dbReference type="Pfam" id="PF00005">
    <property type="entry name" value="ABC_tran"/>
    <property type="match status" value="1"/>
</dbReference>
<dbReference type="Pfam" id="PF00664">
    <property type="entry name" value="ABC_membrane"/>
    <property type="match status" value="1"/>
</dbReference>
<dbReference type="AlphaFoldDB" id="A0A417YZE8"/>
<keyword evidence="6" id="KW-0067">ATP-binding</keyword>
<keyword evidence="5" id="KW-0547">Nucleotide-binding</keyword>
<dbReference type="Gene3D" id="3.40.50.300">
    <property type="entry name" value="P-loop containing nucleotide triphosphate hydrolases"/>
    <property type="match status" value="1"/>
</dbReference>
<dbReference type="SUPFAM" id="SSF52540">
    <property type="entry name" value="P-loop containing nucleoside triphosphate hydrolases"/>
    <property type="match status" value="1"/>
</dbReference>
<keyword evidence="13" id="KW-1185">Reference proteome</keyword>
<dbReference type="PANTHER" id="PTHR43394">
    <property type="entry name" value="ATP-DEPENDENT PERMEASE MDL1, MITOCHONDRIAL"/>
    <property type="match status" value="1"/>
</dbReference>
<feature type="transmembrane region" description="Helical" evidence="9">
    <location>
        <begin position="135"/>
        <end position="155"/>
    </location>
</feature>
<evidence type="ECO:0000259" key="11">
    <source>
        <dbReference type="PROSITE" id="PS50929"/>
    </source>
</evidence>
<feature type="transmembrane region" description="Helical" evidence="9">
    <location>
        <begin position="161"/>
        <end position="181"/>
    </location>
</feature>
<keyword evidence="8 9" id="KW-0472">Membrane</keyword>
<evidence type="ECO:0000256" key="4">
    <source>
        <dbReference type="ARBA" id="ARBA00022692"/>
    </source>
</evidence>
<evidence type="ECO:0000256" key="1">
    <source>
        <dbReference type="ARBA" id="ARBA00004651"/>
    </source>
</evidence>
<dbReference type="CDD" id="cd03247">
    <property type="entry name" value="ABCC_cytochrome_bd"/>
    <property type="match status" value="1"/>
</dbReference>
<comment type="caution">
    <text evidence="12">The sequence shown here is derived from an EMBL/GenBank/DDBJ whole genome shotgun (WGS) entry which is preliminary data.</text>
</comment>
<dbReference type="RefSeq" id="WP_118918865.1">
    <property type="nucleotide sequence ID" value="NZ_QWEG01000001.1"/>
</dbReference>
<feature type="domain" description="ABC transmembrane type-1" evidence="11">
    <location>
        <begin position="19"/>
        <end position="302"/>
    </location>
</feature>
<evidence type="ECO:0000313" key="12">
    <source>
        <dbReference type="EMBL" id="RHW43257.1"/>
    </source>
</evidence>
<sequence length="577" mass="64910">MKTDKWIKPYILQHRRLFWMAILLGALTILFGGSLMFSSGFLISKSATRPETILLVHVPIVGVRAFGIGRAVLGYVERLTGHQFILKIVSAMRLRLYKIVEPQAVLLRSKFRTGDFLGALADDIEHLQDFYLKTLLPAIVSLAVYTVVILFAGAFSVQFAIVLAFLCGLLVFAGPVVSYLYMRAKNEQMKKVRNKLYLQATDTVFGLSDWLFSGRQEEFIQKHEKQQGELLKLDKQRQSFVDWRDLLQQAILGATVVATVYWATGLTDDGKIPATLIAAFTLAMLPLLESFLPLSSAAGDLTIYSDSIKRLEEMESKDGYEWKDEEENRSQDAVSASIELNSVSFKYETGEEVVSRFTLTVSQGEKVAILGPSGSGKSTLLKLIQGQLLPIEGEILLNGRRTGEMATEISRWISVLNQKAYLFNTSVMNNIRLGNPDATDEEVFEAAKKVGLHEMLTQLPDGYRTGMREAGQRFSGGERQRIALARILLQKTPVVMLDEPTIGLDPITENKLIMDIFHALEGKTLIWVTHHLAGMEKMDRILFMDDGKITLEGTHDELLSESERYRRLYEMDRPVRV</sequence>
<dbReference type="InterPro" id="IPR036640">
    <property type="entry name" value="ABC1_TM_sf"/>
</dbReference>
<keyword evidence="2" id="KW-0813">Transport</keyword>
<dbReference type="InterPro" id="IPR027417">
    <property type="entry name" value="P-loop_NTPase"/>
</dbReference>
<evidence type="ECO:0000256" key="7">
    <source>
        <dbReference type="ARBA" id="ARBA00022989"/>
    </source>
</evidence>
<dbReference type="PANTHER" id="PTHR43394:SF1">
    <property type="entry name" value="ATP-BINDING CASSETTE SUB-FAMILY B MEMBER 10, MITOCHONDRIAL"/>
    <property type="match status" value="1"/>
</dbReference>
<dbReference type="GO" id="GO:0015421">
    <property type="term" value="F:ABC-type oligopeptide transporter activity"/>
    <property type="evidence" value="ECO:0007669"/>
    <property type="project" value="TreeGrafter"/>
</dbReference>
<dbReference type="SUPFAM" id="SSF90123">
    <property type="entry name" value="ABC transporter transmembrane region"/>
    <property type="match status" value="1"/>
</dbReference>
<evidence type="ECO:0000259" key="10">
    <source>
        <dbReference type="PROSITE" id="PS50893"/>
    </source>
</evidence>
<dbReference type="PROSITE" id="PS50929">
    <property type="entry name" value="ABC_TM1F"/>
    <property type="match status" value="1"/>
</dbReference>
<protein>
    <submittedName>
        <fullName evidence="12">Thiol reductant ABC exporter subunit CydC</fullName>
    </submittedName>
</protein>
<dbReference type="InterPro" id="IPR017871">
    <property type="entry name" value="ABC_transporter-like_CS"/>
</dbReference>
<feature type="transmembrane region" description="Helical" evidence="9">
    <location>
        <begin position="21"/>
        <end position="43"/>
    </location>
</feature>
<feature type="transmembrane region" description="Helical" evidence="9">
    <location>
        <begin position="55"/>
        <end position="76"/>
    </location>
</feature>
<evidence type="ECO:0000256" key="8">
    <source>
        <dbReference type="ARBA" id="ARBA00023136"/>
    </source>
</evidence>
<keyword evidence="7 9" id="KW-1133">Transmembrane helix</keyword>
<dbReference type="InterPro" id="IPR011527">
    <property type="entry name" value="ABC1_TM_dom"/>
</dbReference>
<gene>
    <name evidence="12" type="primary">cydC</name>
    <name evidence="12" type="ORF">D1B31_00840</name>
</gene>
<feature type="transmembrane region" description="Helical" evidence="9">
    <location>
        <begin position="246"/>
        <end position="264"/>
    </location>
</feature>
<dbReference type="GO" id="GO:0045454">
    <property type="term" value="P:cell redox homeostasis"/>
    <property type="evidence" value="ECO:0007669"/>
    <property type="project" value="InterPro"/>
</dbReference>
<dbReference type="PROSITE" id="PS50893">
    <property type="entry name" value="ABC_TRANSPORTER_2"/>
    <property type="match status" value="1"/>
</dbReference>
<organism evidence="12 13">
    <name type="scientific">Neobacillus notoginsengisoli</name>
    <dbReference type="NCBI Taxonomy" id="1578198"/>
    <lineage>
        <taxon>Bacteria</taxon>
        <taxon>Bacillati</taxon>
        <taxon>Bacillota</taxon>
        <taxon>Bacilli</taxon>
        <taxon>Bacillales</taxon>
        <taxon>Bacillaceae</taxon>
        <taxon>Neobacillus</taxon>
    </lineage>
</organism>
<evidence type="ECO:0000256" key="3">
    <source>
        <dbReference type="ARBA" id="ARBA00022475"/>
    </source>
</evidence>
<dbReference type="SMART" id="SM00382">
    <property type="entry name" value="AAA"/>
    <property type="match status" value="1"/>
</dbReference>
<dbReference type="GO" id="GO:0005524">
    <property type="term" value="F:ATP binding"/>
    <property type="evidence" value="ECO:0007669"/>
    <property type="project" value="UniProtKB-KW"/>
</dbReference>
<dbReference type="GO" id="GO:0016887">
    <property type="term" value="F:ATP hydrolysis activity"/>
    <property type="evidence" value="ECO:0007669"/>
    <property type="project" value="InterPro"/>
</dbReference>
<keyword evidence="3" id="KW-1003">Cell membrane</keyword>
<evidence type="ECO:0000313" key="13">
    <source>
        <dbReference type="Proteomes" id="UP000284416"/>
    </source>
</evidence>
<keyword evidence="4 9" id="KW-0812">Transmembrane</keyword>
<accession>A0A417YZE8</accession>
<evidence type="ECO:0000256" key="9">
    <source>
        <dbReference type="SAM" id="Phobius"/>
    </source>
</evidence>
<dbReference type="GO" id="GO:0034775">
    <property type="term" value="P:glutathione transmembrane transport"/>
    <property type="evidence" value="ECO:0007669"/>
    <property type="project" value="InterPro"/>
</dbReference>
<feature type="domain" description="ABC transporter" evidence="10">
    <location>
        <begin position="338"/>
        <end position="571"/>
    </location>
</feature>
<dbReference type="Gene3D" id="1.20.1560.10">
    <property type="entry name" value="ABC transporter type 1, transmembrane domain"/>
    <property type="match status" value="1"/>
</dbReference>
<dbReference type="InterPro" id="IPR014223">
    <property type="entry name" value="ABC_CydC/D"/>
</dbReference>